<evidence type="ECO:0000313" key="2">
    <source>
        <dbReference type="EMBL" id="BDI03342.1"/>
    </source>
</evidence>
<evidence type="ECO:0000313" key="3">
    <source>
        <dbReference type="Proteomes" id="UP001057498"/>
    </source>
</evidence>
<dbReference type="PANTHER" id="PTHR42743:SF10">
    <property type="entry name" value="D-ALANINE AMINOTRANSFERASE"/>
    <property type="match status" value="1"/>
</dbReference>
<dbReference type="Gene3D" id="3.30.470.10">
    <property type="match status" value="1"/>
</dbReference>
<organism evidence="2 3">
    <name type="scientific">Sphaerotilus microaerophilus</name>
    <dbReference type="NCBI Taxonomy" id="2914710"/>
    <lineage>
        <taxon>Bacteria</taxon>
        <taxon>Pseudomonadati</taxon>
        <taxon>Pseudomonadota</taxon>
        <taxon>Betaproteobacteria</taxon>
        <taxon>Burkholderiales</taxon>
        <taxon>Sphaerotilaceae</taxon>
        <taxon>Sphaerotilus</taxon>
    </lineage>
</organism>
<dbReference type="InterPro" id="IPR001544">
    <property type="entry name" value="Aminotrans_IV"/>
</dbReference>
<dbReference type="PANTHER" id="PTHR42743">
    <property type="entry name" value="AMINO-ACID AMINOTRANSFERASE"/>
    <property type="match status" value="1"/>
</dbReference>
<evidence type="ECO:0000256" key="1">
    <source>
        <dbReference type="ARBA" id="ARBA00009320"/>
    </source>
</evidence>
<dbReference type="SUPFAM" id="SSF56752">
    <property type="entry name" value="D-aminoacid aminotransferase-like PLP-dependent enzymes"/>
    <property type="match status" value="1"/>
</dbReference>
<dbReference type="InterPro" id="IPR043131">
    <property type="entry name" value="BCAT-like_N"/>
</dbReference>
<keyword evidence="2" id="KW-0808">Transferase</keyword>
<reference evidence="2" key="1">
    <citation type="submission" date="2022-04" db="EMBL/GenBank/DDBJ databases">
        <title>Whole genome sequence of Sphaerotilus sp. FB-5.</title>
        <authorList>
            <person name="Takeda M."/>
            <person name="Narihara S."/>
            <person name="Akimoto M."/>
            <person name="Akimoto R."/>
            <person name="Nishiyashiki S."/>
            <person name="Murakami T."/>
        </authorList>
    </citation>
    <scope>NUCLEOTIDE SEQUENCE</scope>
    <source>
        <strain evidence="2">FB-5</strain>
    </source>
</reference>
<dbReference type="GO" id="GO:0008483">
    <property type="term" value="F:transaminase activity"/>
    <property type="evidence" value="ECO:0007669"/>
    <property type="project" value="UniProtKB-KW"/>
</dbReference>
<dbReference type="InterPro" id="IPR043132">
    <property type="entry name" value="BCAT-like_C"/>
</dbReference>
<proteinExistence type="inferred from homology"/>
<sequence length="303" mass="32840">MTAHALPDAPCHLDGRWLPLNQAQVSVLDRGFLFGDGVYEVIPVYGGRLFRFDEHMARLAHSLDAVRIANPHSRDGWLTLLRELVARELAHSGQGDQLAYLQITRGVAPRSHPMPTGLTPTVFAMSQPHQPPGADQRREGVACVTARDFRWERGDIKTTSLLGGVMARQIAADHGAAETILLRDSGHGHGLTVTEGSSSNVWAVLDGALIGVPPSHHTLAGIRIELLRELCEEEGIACHLRPIAESELTIADEILISSAGREVLPVTRLDGEPVGHGALRGKPGPVYARLHAAYERAKLEQSI</sequence>
<keyword evidence="2" id="KW-0032">Aminotransferase</keyword>
<dbReference type="Gene3D" id="3.20.10.10">
    <property type="entry name" value="D-amino Acid Aminotransferase, subunit A, domain 2"/>
    <property type="match status" value="1"/>
</dbReference>
<protein>
    <submittedName>
        <fullName evidence="2">D-amino acid aminotransferase</fullName>
    </submittedName>
</protein>
<name>A0ABN6PIR9_9BURK</name>
<accession>A0ABN6PIR9</accession>
<comment type="similarity">
    <text evidence="1">Belongs to the class-IV pyridoxal-phosphate-dependent aminotransferase family.</text>
</comment>
<keyword evidence="3" id="KW-1185">Reference proteome</keyword>
<dbReference type="InterPro" id="IPR036038">
    <property type="entry name" value="Aminotransferase-like"/>
</dbReference>
<dbReference type="Proteomes" id="UP001057498">
    <property type="component" value="Chromosome"/>
</dbReference>
<dbReference type="InterPro" id="IPR050571">
    <property type="entry name" value="Class-IV_PLP-Dep_Aminotrnsfr"/>
</dbReference>
<dbReference type="EMBL" id="AP025730">
    <property type="protein sequence ID" value="BDI03342.1"/>
    <property type="molecule type" value="Genomic_DNA"/>
</dbReference>
<dbReference type="Pfam" id="PF01063">
    <property type="entry name" value="Aminotran_4"/>
    <property type="match status" value="1"/>
</dbReference>
<gene>
    <name evidence="2" type="ORF">CATMQ487_03120</name>
</gene>